<sequence>MMFPQCFKSSLMLIFSASFGGLKRPSTNKTSFEKEDEYSVDYYSYSLILLLFFFLKAVLNCKMGWNLQQRHHDLNSLRVGVLAVAIFETIEYAAFHVMYTDYWNVYPYFIISH</sequence>
<organism evidence="3 5">
    <name type="scientific">Caenorhabditis briggsae</name>
    <dbReference type="NCBI Taxonomy" id="6238"/>
    <lineage>
        <taxon>Eukaryota</taxon>
        <taxon>Metazoa</taxon>
        <taxon>Ecdysozoa</taxon>
        <taxon>Nematoda</taxon>
        <taxon>Chromadorea</taxon>
        <taxon>Rhabditida</taxon>
        <taxon>Rhabditina</taxon>
        <taxon>Rhabditomorpha</taxon>
        <taxon>Rhabditoidea</taxon>
        <taxon>Rhabditidae</taxon>
        <taxon>Peloderinae</taxon>
        <taxon>Caenorhabditis</taxon>
    </lineage>
</organism>
<name>A0AAE9EN62_CAEBR</name>
<evidence type="ECO:0000256" key="1">
    <source>
        <dbReference type="SAM" id="Phobius"/>
    </source>
</evidence>
<keyword evidence="1" id="KW-0472">Membrane</keyword>
<keyword evidence="5" id="KW-1185">Reference proteome</keyword>
<evidence type="ECO:0000313" key="5">
    <source>
        <dbReference type="Proteomes" id="UP000829354"/>
    </source>
</evidence>
<reference evidence="2 4" key="2">
    <citation type="submission" date="2022-05" db="EMBL/GenBank/DDBJ databases">
        <title>Chromosome-level reference genomes for two strains of Caenorhabditis briggsae: an improved platform for comparative genomics.</title>
        <authorList>
            <person name="Stevens L."/>
            <person name="Andersen E.C."/>
        </authorList>
    </citation>
    <scope>NUCLEOTIDE SEQUENCE [LARGE SCALE GENOMIC DNA]</scope>
    <source>
        <strain evidence="2">QX1410_ONT</strain>
        <tissue evidence="2">Whole-organism</tissue>
    </source>
</reference>
<dbReference type="Proteomes" id="UP000829354">
    <property type="component" value="Chromosome III"/>
</dbReference>
<dbReference type="EMBL" id="CP092622">
    <property type="protein sequence ID" value="UMM24389.1"/>
    <property type="molecule type" value="Genomic_DNA"/>
</dbReference>
<evidence type="ECO:0000313" key="3">
    <source>
        <dbReference type="EMBL" id="UMM24389.1"/>
    </source>
</evidence>
<reference evidence="3 5" key="1">
    <citation type="submission" date="2022-04" db="EMBL/GenBank/DDBJ databases">
        <title>Chromosome-level reference genomes for two strains of Caenorhabditis briggsae: an improved platform for comparative genomics.</title>
        <authorList>
            <person name="Stevens L."/>
            <person name="Andersen E."/>
        </authorList>
    </citation>
    <scope>NUCLEOTIDE SEQUENCE [LARGE SCALE GENOMIC DNA]</scope>
    <source>
        <strain evidence="3">VX34</strain>
        <tissue evidence="3">Whole-organism</tissue>
    </source>
</reference>
<dbReference type="EMBL" id="CP090893">
    <property type="protein sequence ID" value="ULU01761.1"/>
    <property type="molecule type" value="Genomic_DNA"/>
</dbReference>
<evidence type="ECO:0000313" key="4">
    <source>
        <dbReference type="Proteomes" id="UP000827892"/>
    </source>
</evidence>
<keyword evidence="1" id="KW-1133">Transmembrane helix</keyword>
<gene>
    <name evidence="2" type="ORF">L3Y34_001810</name>
    <name evidence="3" type="ORF">L5515_004651</name>
</gene>
<dbReference type="Proteomes" id="UP000827892">
    <property type="component" value="Chromosome III"/>
</dbReference>
<dbReference type="AlphaFoldDB" id="A0AAE9EN62"/>
<proteinExistence type="predicted"/>
<protein>
    <submittedName>
        <fullName evidence="3">Uncharacterized protein</fullName>
    </submittedName>
</protein>
<accession>A0AAE9EN62</accession>
<keyword evidence="1" id="KW-0812">Transmembrane</keyword>
<feature type="transmembrane region" description="Helical" evidence="1">
    <location>
        <begin position="79"/>
        <end position="99"/>
    </location>
</feature>
<evidence type="ECO:0000313" key="2">
    <source>
        <dbReference type="EMBL" id="ULU01761.1"/>
    </source>
</evidence>
<feature type="transmembrane region" description="Helical" evidence="1">
    <location>
        <begin position="42"/>
        <end position="59"/>
    </location>
</feature>